<reference evidence="10 11" key="1">
    <citation type="submission" date="2019-02" db="EMBL/GenBank/DDBJ databases">
        <title>Deep-cultivation of Planctomycetes and their phenomic and genomic characterization uncovers novel biology.</title>
        <authorList>
            <person name="Wiegand S."/>
            <person name="Jogler M."/>
            <person name="Boedeker C."/>
            <person name="Pinto D."/>
            <person name="Vollmers J."/>
            <person name="Rivas-Marin E."/>
            <person name="Kohn T."/>
            <person name="Peeters S.H."/>
            <person name="Heuer A."/>
            <person name="Rast P."/>
            <person name="Oberbeckmann S."/>
            <person name="Bunk B."/>
            <person name="Jeske O."/>
            <person name="Meyerdierks A."/>
            <person name="Storesund J.E."/>
            <person name="Kallscheuer N."/>
            <person name="Luecker S."/>
            <person name="Lage O.M."/>
            <person name="Pohl T."/>
            <person name="Merkel B.J."/>
            <person name="Hornburger P."/>
            <person name="Mueller R.-W."/>
            <person name="Bruemmer F."/>
            <person name="Labrenz M."/>
            <person name="Spormann A.M."/>
            <person name="Op den Camp H."/>
            <person name="Overmann J."/>
            <person name="Amann R."/>
            <person name="Jetten M.S.M."/>
            <person name="Mascher T."/>
            <person name="Medema M.H."/>
            <person name="Devos D.P."/>
            <person name="Kaster A.-K."/>
            <person name="Ovreas L."/>
            <person name="Rohde M."/>
            <person name="Galperin M.Y."/>
            <person name="Jogler C."/>
        </authorList>
    </citation>
    <scope>NUCLEOTIDE SEQUENCE [LARGE SCALE GENOMIC DNA]</scope>
    <source>
        <strain evidence="10 11">ElP</strain>
    </source>
</reference>
<evidence type="ECO:0000259" key="9">
    <source>
        <dbReference type="Pfam" id="PF01618"/>
    </source>
</evidence>
<dbReference type="GO" id="GO:0017038">
    <property type="term" value="P:protein import"/>
    <property type="evidence" value="ECO:0007669"/>
    <property type="project" value="TreeGrafter"/>
</dbReference>
<feature type="compositionally biased region" description="Basic and acidic residues" evidence="7">
    <location>
        <begin position="298"/>
        <end position="307"/>
    </location>
</feature>
<keyword evidence="6" id="KW-0813">Transport</keyword>
<evidence type="ECO:0000256" key="3">
    <source>
        <dbReference type="ARBA" id="ARBA00022692"/>
    </source>
</evidence>
<dbReference type="GO" id="GO:0005886">
    <property type="term" value="C:plasma membrane"/>
    <property type="evidence" value="ECO:0007669"/>
    <property type="project" value="UniProtKB-SubCell"/>
</dbReference>
<dbReference type="Pfam" id="PF01618">
    <property type="entry name" value="MotA_ExbB"/>
    <property type="match status" value="1"/>
</dbReference>
<protein>
    <submittedName>
        <fullName evidence="10">Colicin uptake protein TolQ</fullName>
    </submittedName>
</protein>
<dbReference type="InterPro" id="IPR050790">
    <property type="entry name" value="ExbB/TolQ_transport"/>
</dbReference>
<dbReference type="OrthoDB" id="4045at2"/>
<comment type="similarity">
    <text evidence="6">Belongs to the exbB/tolQ family.</text>
</comment>
<feature type="transmembrane region" description="Helical" evidence="8">
    <location>
        <begin position="185"/>
        <end position="206"/>
    </location>
</feature>
<keyword evidence="5 8" id="KW-0472">Membrane</keyword>
<gene>
    <name evidence="10" type="ORF">ElP_39710</name>
</gene>
<feature type="transmembrane region" description="Helical" evidence="8">
    <location>
        <begin position="226"/>
        <end position="255"/>
    </location>
</feature>
<dbReference type="PANTHER" id="PTHR30625">
    <property type="entry name" value="PROTEIN TOLQ"/>
    <property type="match status" value="1"/>
</dbReference>
<sequence>MARFGADAPGHRPALVLALWGGLALPAIGQEGPPAVPAAEAAADPPVGAEAETEFEAQPDAGEEDPAIAVGTEGVTALIRDANPMLIPLVLCSVATLGFAFERLFATRRGRVIPKEFVERFLDRLSTGKLDRDRAAELCRAHESPMARIFGHAIRYWGQPATAIRQAVDADSASEVADLKRNVRVLNGTTTLAPLLGLLGTVVGLIEAFDALGAPTAQGAEKGQALAHGISLALVATAFGLAIAIVSVVAYYFLLNRIDGLVREMDEQVRRVIELVSAESWAGADRRAIPPPGATAAERARPESRVL</sequence>
<feature type="compositionally biased region" description="Low complexity" evidence="7">
    <location>
        <begin position="35"/>
        <end position="50"/>
    </location>
</feature>
<comment type="subcellular location">
    <subcellularLocation>
        <location evidence="1">Cell membrane</location>
        <topology evidence="1">Multi-pass membrane protein</topology>
    </subcellularLocation>
    <subcellularLocation>
        <location evidence="6">Membrane</location>
        <topology evidence="6">Multi-pass membrane protein</topology>
    </subcellularLocation>
</comment>
<dbReference type="Proteomes" id="UP000317835">
    <property type="component" value="Chromosome"/>
</dbReference>
<evidence type="ECO:0000313" key="10">
    <source>
        <dbReference type="EMBL" id="QDV36061.1"/>
    </source>
</evidence>
<keyword evidence="11" id="KW-1185">Reference proteome</keyword>
<evidence type="ECO:0000256" key="5">
    <source>
        <dbReference type="ARBA" id="ARBA00023136"/>
    </source>
</evidence>
<feature type="compositionally biased region" description="Acidic residues" evidence="7">
    <location>
        <begin position="51"/>
        <end position="65"/>
    </location>
</feature>
<keyword evidence="6" id="KW-0653">Protein transport</keyword>
<accession>A0A518H5E2</accession>
<evidence type="ECO:0000256" key="8">
    <source>
        <dbReference type="SAM" id="Phobius"/>
    </source>
</evidence>
<dbReference type="PANTHER" id="PTHR30625:SF11">
    <property type="entry name" value="MOTA_TOLQ_EXBB PROTON CHANNEL DOMAIN-CONTAINING PROTEIN"/>
    <property type="match status" value="1"/>
</dbReference>
<name>A0A518H5E2_9BACT</name>
<dbReference type="AlphaFoldDB" id="A0A518H5E2"/>
<dbReference type="RefSeq" id="WP_145272074.1">
    <property type="nucleotide sequence ID" value="NZ_CP036426.1"/>
</dbReference>
<keyword evidence="4 8" id="KW-1133">Transmembrane helix</keyword>
<feature type="domain" description="MotA/TolQ/ExbB proton channel" evidence="9">
    <location>
        <begin position="143"/>
        <end position="266"/>
    </location>
</feature>
<dbReference type="InterPro" id="IPR002898">
    <property type="entry name" value="MotA_ExbB_proton_chnl"/>
</dbReference>
<evidence type="ECO:0000313" key="11">
    <source>
        <dbReference type="Proteomes" id="UP000317835"/>
    </source>
</evidence>
<evidence type="ECO:0000256" key="7">
    <source>
        <dbReference type="SAM" id="MobiDB-lite"/>
    </source>
</evidence>
<keyword evidence="2" id="KW-1003">Cell membrane</keyword>
<dbReference type="EMBL" id="CP036426">
    <property type="protein sequence ID" value="QDV36061.1"/>
    <property type="molecule type" value="Genomic_DNA"/>
</dbReference>
<proteinExistence type="inferred from homology"/>
<evidence type="ECO:0000256" key="1">
    <source>
        <dbReference type="ARBA" id="ARBA00004651"/>
    </source>
</evidence>
<evidence type="ECO:0000256" key="6">
    <source>
        <dbReference type="RuleBase" id="RU004057"/>
    </source>
</evidence>
<feature type="transmembrane region" description="Helical" evidence="8">
    <location>
        <begin position="85"/>
        <end position="105"/>
    </location>
</feature>
<dbReference type="KEGG" id="tpla:ElP_39710"/>
<feature type="region of interest" description="Disordered" evidence="7">
    <location>
        <begin position="286"/>
        <end position="307"/>
    </location>
</feature>
<feature type="region of interest" description="Disordered" evidence="7">
    <location>
        <begin position="35"/>
        <end position="65"/>
    </location>
</feature>
<evidence type="ECO:0000256" key="4">
    <source>
        <dbReference type="ARBA" id="ARBA00022989"/>
    </source>
</evidence>
<evidence type="ECO:0000256" key="2">
    <source>
        <dbReference type="ARBA" id="ARBA00022475"/>
    </source>
</evidence>
<keyword evidence="3 8" id="KW-0812">Transmembrane</keyword>
<organism evidence="10 11">
    <name type="scientific">Tautonia plasticadhaerens</name>
    <dbReference type="NCBI Taxonomy" id="2527974"/>
    <lineage>
        <taxon>Bacteria</taxon>
        <taxon>Pseudomonadati</taxon>
        <taxon>Planctomycetota</taxon>
        <taxon>Planctomycetia</taxon>
        <taxon>Isosphaerales</taxon>
        <taxon>Isosphaeraceae</taxon>
        <taxon>Tautonia</taxon>
    </lineage>
</organism>